<reference evidence="1" key="3">
    <citation type="submission" date="2023-05" db="EMBL/GenBank/DDBJ databases">
        <authorList>
            <person name="Smith C.H."/>
        </authorList>
    </citation>
    <scope>NUCLEOTIDE SEQUENCE</scope>
    <source>
        <strain evidence="1">CHS0354</strain>
        <tissue evidence="1">Mantle</tissue>
    </source>
</reference>
<dbReference type="EMBL" id="JAEAOA010001402">
    <property type="protein sequence ID" value="KAK3576597.1"/>
    <property type="molecule type" value="Genomic_DNA"/>
</dbReference>
<reference evidence="1" key="1">
    <citation type="journal article" date="2021" name="Genome Biol. Evol.">
        <title>A High-Quality Reference Genome for a Parasitic Bivalve with Doubly Uniparental Inheritance (Bivalvia: Unionida).</title>
        <authorList>
            <person name="Smith C.H."/>
        </authorList>
    </citation>
    <scope>NUCLEOTIDE SEQUENCE</scope>
    <source>
        <strain evidence="1">CHS0354</strain>
    </source>
</reference>
<evidence type="ECO:0000313" key="2">
    <source>
        <dbReference type="Proteomes" id="UP001195483"/>
    </source>
</evidence>
<name>A0AAE0RN86_9BIVA</name>
<feature type="non-terminal residue" evidence="1">
    <location>
        <position position="1"/>
    </location>
</feature>
<organism evidence="1 2">
    <name type="scientific">Potamilus streckersoni</name>
    <dbReference type="NCBI Taxonomy" id="2493646"/>
    <lineage>
        <taxon>Eukaryota</taxon>
        <taxon>Metazoa</taxon>
        <taxon>Spiralia</taxon>
        <taxon>Lophotrochozoa</taxon>
        <taxon>Mollusca</taxon>
        <taxon>Bivalvia</taxon>
        <taxon>Autobranchia</taxon>
        <taxon>Heteroconchia</taxon>
        <taxon>Palaeoheterodonta</taxon>
        <taxon>Unionida</taxon>
        <taxon>Unionoidea</taxon>
        <taxon>Unionidae</taxon>
        <taxon>Ambleminae</taxon>
        <taxon>Lampsilini</taxon>
        <taxon>Potamilus</taxon>
    </lineage>
</organism>
<sequence length="65" mass="7532">MEVELLDTRRQNYYKCHVSRIIKITVVSERRSYDAEDAVVALASVIRELLESLLQAMEEANTDFV</sequence>
<dbReference type="Proteomes" id="UP001195483">
    <property type="component" value="Unassembled WGS sequence"/>
</dbReference>
<accession>A0AAE0RN86</accession>
<gene>
    <name evidence="1" type="ORF">CHS0354_023114</name>
</gene>
<reference evidence="1" key="2">
    <citation type="journal article" date="2021" name="Genome Biol. Evol.">
        <title>Developing a high-quality reference genome for a parasitic bivalve with doubly uniparental inheritance (Bivalvia: Unionida).</title>
        <authorList>
            <person name="Smith C.H."/>
        </authorList>
    </citation>
    <scope>NUCLEOTIDE SEQUENCE</scope>
    <source>
        <strain evidence="1">CHS0354</strain>
        <tissue evidence="1">Mantle</tissue>
    </source>
</reference>
<keyword evidence="2" id="KW-1185">Reference proteome</keyword>
<protein>
    <submittedName>
        <fullName evidence="1">Uncharacterized protein</fullName>
    </submittedName>
</protein>
<evidence type="ECO:0000313" key="1">
    <source>
        <dbReference type="EMBL" id="KAK3576597.1"/>
    </source>
</evidence>
<comment type="caution">
    <text evidence="1">The sequence shown here is derived from an EMBL/GenBank/DDBJ whole genome shotgun (WGS) entry which is preliminary data.</text>
</comment>
<proteinExistence type="predicted"/>
<dbReference type="AlphaFoldDB" id="A0AAE0RN86"/>